<evidence type="ECO:0000313" key="2">
    <source>
        <dbReference type="Proteomes" id="UP000317713"/>
    </source>
</evidence>
<sequence length="75" mass="8470">MSRRKKIRSLSLKQTVPFVADMSSNRRAAMLVGEKIVYRGQEGTITKFVHVIAEANRVILVGEMEVNVKDPALER</sequence>
<dbReference type="Proteomes" id="UP000317713">
    <property type="component" value="Chromosome"/>
</dbReference>
<organism evidence="1 2">
    <name type="scientific">Brevibacillus brevis</name>
    <name type="common">Bacillus brevis</name>
    <dbReference type="NCBI Taxonomy" id="1393"/>
    <lineage>
        <taxon>Bacteria</taxon>
        <taxon>Bacillati</taxon>
        <taxon>Bacillota</taxon>
        <taxon>Bacilli</taxon>
        <taxon>Bacillales</taxon>
        <taxon>Paenibacillaceae</taxon>
        <taxon>Brevibacillus</taxon>
    </lineage>
</organism>
<dbReference type="EMBL" id="CP042161">
    <property type="protein sequence ID" value="QDS37998.1"/>
    <property type="molecule type" value="Genomic_DNA"/>
</dbReference>
<protein>
    <submittedName>
        <fullName evidence="1">Uncharacterized protein</fullName>
    </submittedName>
</protein>
<evidence type="ECO:0000313" key="1">
    <source>
        <dbReference type="EMBL" id="QDS37998.1"/>
    </source>
</evidence>
<dbReference type="RefSeq" id="WP_144619468.1">
    <property type="nucleotide sequence ID" value="NZ_CP042161.1"/>
</dbReference>
<reference evidence="1 2" key="1">
    <citation type="submission" date="2019-07" db="EMBL/GenBank/DDBJ databases">
        <title>Characterization of Brevibacillus brevis HK544, as a potential biocontrol agent.</title>
        <authorList>
            <person name="Kim H."/>
        </authorList>
    </citation>
    <scope>NUCLEOTIDE SEQUENCE [LARGE SCALE GENOMIC DNA]</scope>
    <source>
        <strain evidence="1 2">HK544</strain>
    </source>
</reference>
<name>A0A517IGJ7_BREBE</name>
<dbReference type="AlphaFoldDB" id="A0A517IGJ7"/>
<proteinExistence type="predicted"/>
<gene>
    <name evidence="1" type="ORF">FPS98_30665</name>
</gene>
<accession>A0A517IGJ7</accession>